<feature type="region of interest" description="Disordered" evidence="1">
    <location>
        <begin position="83"/>
        <end position="133"/>
    </location>
</feature>
<reference evidence="2 3" key="1">
    <citation type="journal article" date="2021" name="Sci. Rep.">
        <title>The genome of the diatom Chaetoceros tenuissimus carries an ancient integrated fragment of an extant virus.</title>
        <authorList>
            <person name="Hongo Y."/>
            <person name="Kimura K."/>
            <person name="Takaki Y."/>
            <person name="Yoshida Y."/>
            <person name="Baba S."/>
            <person name="Kobayashi G."/>
            <person name="Nagasaki K."/>
            <person name="Hano T."/>
            <person name="Tomaru Y."/>
        </authorList>
    </citation>
    <scope>NUCLEOTIDE SEQUENCE [LARGE SCALE GENOMIC DNA]</scope>
    <source>
        <strain evidence="2 3">NIES-3715</strain>
    </source>
</reference>
<proteinExistence type="predicted"/>
<evidence type="ECO:0000256" key="1">
    <source>
        <dbReference type="SAM" id="MobiDB-lite"/>
    </source>
</evidence>
<keyword evidence="3" id="KW-1185">Reference proteome</keyword>
<organism evidence="2 3">
    <name type="scientific">Chaetoceros tenuissimus</name>
    <dbReference type="NCBI Taxonomy" id="426638"/>
    <lineage>
        <taxon>Eukaryota</taxon>
        <taxon>Sar</taxon>
        <taxon>Stramenopiles</taxon>
        <taxon>Ochrophyta</taxon>
        <taxon>Bacillariophyta</taxon>
        <taxon>Coscinodiscophyceae</taxon>
        <taxon>Chaetocerotophycidae</taxon>
        <taxon>Chaetocerotales</taxon>
        <taxon>Chaetocerotaceae</taxon>
        <taxon>Chaetoceros</taxon>
    </lineage>
</organism>
<gene>
    <name evidence="2" type="ORF">CTEN210_17914</name>
</gene>
<accession>A0AAD3DBN6</accession>
<sequence>MTTQKGLLAKNNAEENNMHLVSGVSNLDTSNPDAFAVVMMQMKAKEMYLRARLAELDRQEDLQTLQRQVWTASPVADDYLLSTSQQQNNRRNKQKGEEEDVSVVSIESSNTPSATPNISSVTRQGENHSRRPSCNILKSQADLILRLLADE</sequence>
<comment type="caution">
    <text evidence="2">The sequence shown here is derived from an EMBL/GenBank/DDBJ whole genome shotgun (WGS) entry which is preliminary data.</text>
</comment>
<feature type="compositionally biased region" description="Polar residues" evidence="1">
    <location>
        <begin position="110"/>
        <end position="124"/>
    </location>
</feature>
<evidence type="ECO:0000313" key="3">
    <source>
        <dbReference type="Proteomes" id="UP001054902"/>
    </source>
</evidence>
<evidence type="ECO:0000313" key="2">
    <source>
        <dbReference type="EMBL" id="GFH61438.1"/>
    </source>
</evidence>
<dbReference type="EMBL" id="BLLK01000074">
    <property type="protein sequence ID" value="GFH61438.1"/>
    <property type="molecule type" value="Genomic_DNA"/>
</dbReference>
<dbReference type="AlphaFoldDB" id="A0AAD3DBN6"/>
<protein>
    <submittedName>
        <fullName evidence="2">Uncharacterized protein</fullName>
    </submittedName>
</protein>
<name>A0AAD3DBN6_9STRA</name>
<dbReference type="Proteomes" id="UP001054902">
    <property type="component" value="Unassembled WGS sequence"/>
</dbReference>